<dbReference type="RefSeq" id="XP_022158720.1">
    <property type="nucleotide sequence ID" value="XM_022303028.1"/>
</dbReference>
<dbReference type="SMART" id="SM01057">
    <property type="entry name" value="Carb_anhydrase"/>
    <property type="match status" value="1"/>
</dbReference>
<evidence type="ECO:0000259" key="6">
    <source>
        <dbReference type="PROSITE" id="PS51144"/>
    </source>
</evidence>
<comment type="similarity">
    <text evidence="3">Belongs to the alpha-class carbonic anhydrase family.</text>
</comment>
<dbReference type="InterPro" id="IPR041891">
    <property type="entry name" value="Alpha_CA_prokaryot-like"/>
</dbReference>
<keyword evidence="7" id="KW-1185">Reference proteome</keyword>
<comment type="function">
    <text evidence="1">Reversible hydration of carbon dioxide.</text>
</comment>
<dbReference type="GO" id="GO:0008270">
    <property type="term" value="F:zinc ion binding"/>
    <property type="evidence" value="ECO:0007669"/>
    <property type="project" value="InterPro"/>
</dbReference>
<proteinExistence type="inferred from homology"/>
<dbReference type="Gene3D" id="3.10.200.10">
    <property type="entry name" value="Alpha carbonic anhydrase"/>
    <property type="match status" value="1"/>
</dbReference>
<dbReference type="InterPro" id="IPR036398">
    <property type="entry name" value="CA_dom_sf"/>
</dbReference>
<comment type="subcellular location">
    <subcellularLocation>
        <location evidence="2">Plastid</location>
        <location evidence="2">Chloroplast stroma</location>
    </subcellularLocation>
</comment>
<dbReference type="SUPFAM" id="SSF51069">
    <property type="entry name" value="Carbonic anhydrase"/>
    <property type="match status" value="1"/>
</dbReference>
<dbReference type="CDD" id="cd03124">
    <property type="entry name" value="alpha_CA_prokaryotic_like"/>
    <property type="match status" value="1"/>
</dbReference>
<dbReference type="OrthoDB" id="429145at2759"/>
<evidence type="ECO:0000256" key="5">
    <source>
        <dbReference type="SAM" id="SignalP"/>
    </source>
</evidence>
<keyword evidence="5" id="KW-0732">Signal</keyword>
<dbReference type="PANTHER" id="PTHR18952:SF253">
    <property type="entry name" value="OS08G0470200 PROTEIN"/>
    <property type="match status" value="1"/>
</dbReference>
<evidence type="ECO:0000256" key="3">
    <source>
        <dbReference type="ARBA" id="ARBA00006365"/>
    </source>
</evidence>
<dbReference type="InterPro" id="IPR001148">
    <property type="entry name" value="CA_dom"/>
</dbReference>
<dbReference type="PANTHER" id="PTHR18952">
    <property type="entry name" value="CARBONIC ANHYDRASE"/>
    <property type="match status" value="1"/>
</dbReference>
<feature type="chain" id="PRO_5026718116" evidence="5">
    <location>
        <begin position="28"/>
        <end position="281"/>
    </location>
</feature>
<evidence type="ECO:0000313" key="8">
    <source>
        <dbReference type="RefSeq" id="XP_022158720.1"/>
    </source>
</evidence>
<feature type="domain" description="Alpha-carbonic anhydrase" evidence="6">
    <location>
        <begin position="34"/>
        <end position="272"/>
    </location>
</feature>
<dbReference type="KEGG" id="mcha:111025178"/>
<reference evidence="8" key="1">
    <citation type="submission" date="2025-08" db="UniProtKB">
        <authorList>
            <consortium name="RefSeq"/>
        </authorList>
    </citation>
    <scope>IDENTIFICATION</scope>
    <source>
        <strain evidence="8">OHB3-1</strain>
    </source>
</reference>
<dbReference type="Proteomes" id="UP000504603">
    <property type="component" value="Unplaced"/>
</dbReference>
<evidence type="ECO:0000313" key="7">
    <source>
        <dbReference type="Proteomes" id="UP000504603"/>
    </source>
</evidence>
<dbReference type="GO" id="GO:0004089">
    <property type="term" value="F:carbonate dehydratase activity"/>
    <property type="evidence" value="ECO:0007669"/>
    <property type="project" value="UniProtKB-EC"/>
</dbReference>
<dbReference type="InterPro" id="IPR023561">
    <property type="entry name" value="Carbonic_anhydrase_a-class"/>
</dbReference>
<dbReference type="GeneID" id="111025178"/>
<dbReference type="PROSITE" id="PS51144">
    <property type="entry name" value="ALPHA_CA_2"/>
    <property type="match status" value="1"/>
</dbReference>
<dbReference type="GO" id="GO:0009570">
    <property type="term" value="C:chloroplast stroma"/>
    <property type="evidence" value="ECO:0007669"/>
    <property type="project" value="UniProtKB-SubCell"/>
</dbReference>
<comment type="catalytic activity">
    <reaction evidence="4">
        <text>hydrogencarbonate + H(+) = CO2 + H2O</text>
        <dbReference type="Rhea" id="RHEA:10748"/>
        <dbReference type="ChEBI" id="CHEBI:15377"/>
        <dbReference type="ChEBI" id="CHEBI:15378"/>
        <dbReference type="ChEBI" id="CHEBI:16526"/>
        <dbReference type="ChEBI" id="CHEBI:17544"/>
        <dbReference type="EC" id="4.2.1.1"/>
    </reaction>
</comment>
<accession>A0A6J1DWL5</accession>
<dbReference type="PROSITE" id="PS51257">
    <property type="entry name" value="PROKAR_LIPOPROTEIN"/>
    <property type="match status" value="1"/>
</dbReference>
<dbReference type="AlphaFoldDB" id="A0A6J1DWL5"/>
<evidence type="ECO:0000256" key="1">
    <source>
        <dbReference type="ARBA" id="ARBA00002904"/>
    </source>
</evidence>
<feature type="signal peptide" evidence="5">
    <location>
        <begin position="1"/>
        <end position="27"/>
    </location>
</feature>
<organism evidence="7 8">
    <name type="scientific">Momordica charantia</name>
    <name type="common">Bitter gourd</name>
    <name type="synonym">Balsam pear</name>
    <dbReference type="NCBI Taxonomy" id="3673"/>
    <lineage>
        <taxon>Eukaryota</taxon>
        <taxon>Viridiplantae</taxon>
        <taxon>Streptophyta</taxon>
        <taxon>Embryophyta</taxon>
        <taxon>Tracheophyta</taxon>
        <taxon>Spermatophyta</taxon>
        <taxon>Magnoliopsida</taxon>
        <taxon>eudicotyledons</taxon>
        <taxon>Gunneridae</taxon>
        <taxon>Pentapetalae</taxon>
        <taxon>rosids</taxon>
        <taxon>fabids</taxon>
        <taxon>Cucurbitales</taxon>
        <taxon>Cucurbitaceae</taxon>
        <taxon>Momordiceae</taxon>
        <taxon>Momordica</taxon>
    </lineage>
</organism>
<sequence>MENPTKKTHLLIFATIIVSCLVCLSSAKPNSASEGFSYDPCSERGPQHWGDLEEQWAKCKNGKMQSPVALSLWNATFNGYLGQLRRNHWPAIAILENNGHQVVVEWIENAGSIKINGVNYYLQDYHWHHPSEHTQDGKTYPLELHMVHTNNNPNVTNKIAVISILYKFGPPDPFLRLIEGDIKRLNIEGGERWLGTVDPRLAWPMYSWSETYFRYMGSLTTPPCTEGVIWTVMKKIQTVSPYQVELLKQAVVEEKNARSLQNINRREIFYFGPLLGRKSAA</sequence>
<evidence type="ECO:0000256" key="4">
    <source>
        <dbReference type="ARBA" id="ARBA00048348"/>
    </source>
</evidence>
<protein>
    <submittedName>
        <fullName evidence="8">Alpha carbonic anhydrase 7-like</fullName>
    </submittedName>
</protein>
<dbReference type="GO" id="GO:0006730">
    <property type="term" value="P:one-carbon metabolic process"/>
    <property type="evidence" value="ECO:0007669"/>
    <property type="project" value="TreeGrafter"/>
</dbReference>
<dbReference type="Pfam" id="PF00194">
    <property type="entry name" value="Carb_anhydrase"/>
    <property type="match status" value="1"/>
</dbReference>
<evidence type="ECO:0000256" key="2">
    <source>
        <dbReference type="ARBA" id="ARBA00004470"/>
    </source>
</evidence>
<name>A0A6J1DWL5_MOMCH</name>
<gene>
    <name evidence="8" type="primary">LOC111025178</name>
</gene>